<gene>
    <name evidence="9" type="ORF">CK936_16220</name>
</gene>
<dbReference type="InterPro" id="IPR013525">
    <property type="entry name" value="ABC2_TM"/>
</dbReference>
<dbReference type="PIRSF" id="PIRSF006648">
    <property type="entry name" value="DrrB"/>
    <property type="match status" value="1"/>
</dbReference>
<keyword evidence="4 6" id="KW-0472">Membrane</keyword>
<reference evidence="9 10" key="1">
    <citation type="submission" date="2017-08" db="EMBL/GenBank/DDBJ databases">
        <title>Genome sequence of Streptomyces albireticuli NRRL B-1670.</title>
        <authorList>
            <person name="Graham D.E."/>
            <person name="Mahan K.M."/>
            <person name="Klingeman D.M."/>
            <person name="Hettich R.L."/>
            <person name="Parry R.J."/>
            <person name="Spain J.C."/>
        </authorList>
    </citation>
    <scope>NUCLEOTIDE SEQUENCE [LARGE SCALE GENOMIC DNA]</scope>
    <source>
        <strain evidence="9 10">NRRL B-1670</strain>
    </source>
</reference>
<feature type="transmembrane region" description="Helical" evidence="6">
    <location>
        <begin position="53"/>
        <end position="72"/>
    </location>
</feature>
<accession>A0A2A2D8Q4</accession>
<dbReference type="GO" id="GO:0046677">
    <property type="term" value="P:response to antibiotic"/>
    <property type="evidence" value="ECO:0007669"/>
    <property type="project" value="UniProtKB-KW"/>
</dbReference>
<evidence type="ECO:0000256" key="6">
    <source>
        <dbReference type="RuleBase" id="RU361157"/>
    </source>
</evidence>
<comment type="caution">
    <text evidence="6">Lacks conserved residue(s) required for the propagation of feature annotation.</text>
</comment>
<evidence type="ECO:0000256" key="4">
    <source>
        <dbReference type="ARBA" id="ARBA00023136"/>
    </source>
</evidence>
<dbReference type="PANTHER" id="PTHR43229:SF2">
    <property type="entry name" value="NODULATION PROTEIN J"/>
    <property type="match status" value="1"/>
</dbReference>
<comment type="subcellular location">
    <subcellularLocation>
        <location evidence="6">Cell membrane</location>
        <topology evidence="6">Multi-pass membrane protein</topology>
    </subcellularLocation>
    <subcellularLocation>
        <location evidence="1">Membrane</location>
        <topology evidence="1">Multi-pass membrane protein</topology>
    </subcellularLocation>
</comment>
<evidence type="ECO:0000259" key="8">
    <source>
        <dbReference type="PROSITE" id="PS51012"/>
    </source>
</evidence>
<dbReference type="Pfam" id="PF01061">
    <property type="entry name" value="ABC2_membrane"/>
    <property type="match status" value="1"/>
</dbReference>
<evidence type="ECO:0000256" key="5">
    <source>
        <dbReference type="ARBA" id="ARBA00023251"/>
    </source>
</evidence>
<dbReference type="EMBL" id="NSJV01000315">
    <property type="protein sequence ID" value="PAU47895.1"/>
    <property type="molecule type" value="Genomic_DNA"/>
</dbReference>
<evidence type="ECO:0000256" key="7">
    <source>
        <dbReference type="SAM" id="MobiDB-lite"/>
    </source>
</evidence>
<proteinExistence type="inferred from homology"/>
<dbReference type="GO" id="GO:0140359">
    <property type="term" value="F:ABC-type transporter activity"/>
    <property type="evidence" value="ECO:0007669"/>
    <property type="project" value="InterPro"/>
</dbReference>
<feature type="domain" description="ABC transmembrane type-2" evidence="8">
    <location>
        <begin position="52"/>
        <end position="284"/>
    </location>
</feature>
<feature type="transmembrane region" description="Helical" evidence="6">
    <location>
        <begin position="175"/>
        <end position="196"/>
    </location>
</feature>
<comment type="similarity">
    <text evidence="6">Belongs to the ABC-2 integral membrane protein family.</text>
</comment>
<dbReference type="RefSeq" id="WP_095581681.1">
    <property type="nucleotide sequence ID" value="NZ_JAJQQS010000016.1"/>
</dbReference>
<evidence type="ECO:0000256" key="3">
    <source>
        <dbReference type="ARBA" id="ARBA00022989"/>
    </source>
</evidence>
<dbReference type="PRINTS" id="PR00164">
    <property type="entry name" value="ABC2TRNSPORT"/>
</dbReference>
<dbReference type="Proteomes" id="UP000218944">
    <property type="component" value="Unassembled WGS sequence"/>
</dbReference>
<name>A0A2A2D8Q4_9ACTN</name>
<keyword evidence="6" id="KW-0813">Transport</keyword>
<dbReference type="PROSITE" id="PS51012">
    <property type="entry name" value="ABC_TM2"/>
    <property type="match status" value="1"/>
</dbReference>
<dbReference type="InterPro" id="IPR000412">
    <property type="entry name" value="ABC_2_transport"/>
</dbReference>
<keyword evidence="10" id="KW-1185">Reference proteome</keyword>
<protein>
    <recommendedName>
        <fullName evidence="6">Transport permease protein</fullName>
    </recommendedName>
</protein>
<evidence type="ECO:0000313" key="10">
    <source>
        <dbReference type="Proteomes" id="UP000218944"/>
    </source>
</evidence>
<evidence type="ECO:0000256" key="2">
    <source>
        <dbReference type="ARBA" id="ARBA00022692"/>
    </source>
</evidence>
<evidence type="ECO:0000313" key="9">
    <source>
        <dbReference type="EMBL" id="PAU47895.1"/>
    </source>
</evidence>
<feature type="transmembrane region" description="Helical" evidence="6">
    <location>
        <begin position="205"/>
        <end position="223"/>
    </location>
</feature>
<keyword evidence="3 6" id="KW-1133">Transmembrane helix</keyword>
<dbReference type="GO" id="GO:0043190">
    <property type="term" value="C:ATP-binding cassette (ABC) transporter complex"/>
    <property type="evidence" value="ECO:0007669"/>
    <property type="project" value="InterPro"/>
</dbReference>
<dbReference type="PANTHER" id="PTHR43229">
    <property type="entry name" value="NODULATION PROTEIN J"/>
    <property type="match status" value="1"/>
</dbReference>
<keyword evidence="2 6" id="KW-0812">Transmembrane</keyword>
<dbReference type="InterPro" id="IPR047817">
    <property type="entry name" value="ABC2_TM_bact-type"/>
</dbReference>
<organism evidence="9 10">
    <name type="scientific">Streptomyces albireticuli</name>
    <dbReference type="NCBI Taxonomy" id="1940"/>
    <lineage>
        <taxon>Bacteria</taxon>
        <taxon>Bacillati</taxon>
        <taxon>Actinomycetota</taxon>
        <taxon>Actinomycetes</taxon>
        <taxon>Kitasatosporales</taxon>
        <taxon>Streptomycetaceae</taxon>
        <taxon>Streptomyces</taxon>
    </lineage>
</organism>
<keyword evidence="5" id="KW-0046">Antibiotic resistance</keyword>
<feature type="region of interest" description="Disordered" evidence="7">
    <location>
        <begin position="1"/>
        <end position="26"/>
    </location>
</feature>
<sequence length="285" mass="29642">MTTQLIGTPDTAPPTPDSTTGSAAAWGGGSSMFTQIRVLTGRSLRALVTDPGVILFGLFQPVIILFILTQVFSGMGKSAHFPQGISYLDFVMPAILVDNAVQSATQSGIGVVDDLKNGMVARLRCMPVHPSSLLIARSLANLVRAAIQIVIVLVLAVTVLGYSPQGGPEKLLASAGLALFITWTLGWAFIAAATWLRRAEPMQNLAVIAILPLMFASSAYVPVDDLPAWLSAVAQANPLTYAIDATRALALDTPGTGSALIAVVISGVIAVVGGVLAVVGFRRPL</sequence>
<comment type="caution">
    <text evidence="9">The sequence shown here is derived from an EMBL/GenBank/DDBJ whole genome shotgun (WGS) entry which is preliminary data.</text>
</comment>
<dbReference type="AlphaFoldDB" id="A0A2A2D8Q4"/>
<keyword evidence="6" id="KW-1003">Cell membrane</keyword>
<feature type="transmembrane region" description="Helical" evidence="6">
    <location>
        <begin position="142"/>
        <end position="163"/>
    </location>
</feature>
<dbReference type="InterPro" id="IPR051784">
    <property type="entry name" value="Nod_factor_ABC_transporter"/>
</dbReference>
<evidence type="ECO:0000256" key="1">
    <source>
        <dbReference type="ARBA" id="ARBA00004141"/>
    </source>
</evidence>
<feature type="transmembrane region" description="Helical" evidence="6">
    <location>
        <begin position="259"/>
        <end position="281"/>
    </location>
</feature>